<dbReference type="RefSeq" id="WP_002696864.1">
    <property type="nucleotide sequence ID" value="NZ_AAWS01000012.1"/>
</dbReference>
<dbReference type="GO" id="GO:0006508">
    <property type="term" value="P:proteolysis"/>
    <property type="evidence" value="ECO:0007669"/>
    <property type="project" value="InterPro"/>
</dbReference>
<comment type="caution">
    <text evidence="3">The sequence shown here is derived from an EMBL/GenBank/DDBJ whole genome shotgun (WGS) entry which is preliminary data.</text>
</comment>
<dbReference type="AlphaFoldDB" id="A1ZKJ1"/>
<dbReference type="PANTHER" id="PTHR12147:SF26">
    <property type="entry name" value="PEPTIDASE M28 DOMAIN-CONTAINING PROTEIN"/>
    <property type="match status" value="1"/>
</dbReference>
<feature type="domain" description="Peptidase M28" evidence="2">
    <location>
        <begin position="92"/>
        <end position="300"/>
    </location>
</feature>
<dbReference type="Gene3D" id="3.40.630.10">
    <property type="entry name" value="Zn peptidases"/>
    <property type="match status" value="1"/>
</dbReference>
<proteinExistence type="predicted"/>
<gene>
    <name evidence="3" type="ORF">M23134_02408</name>
</gene>
<dbReference type="PROSITE" id="PS51257">
    <property type="entry name" value="PROKAR_LIPOPROTEIN"/>
    <property type="match status" value="1"/>
</dbReference>
<keyword evidence="4" id="KW-1185">Reference proteome</keyword>
<feature type="signal peptide" evidence="1">
    <location>
        <begin position="1"/>
        <end position="24"/>
    </location>
</feature>
<dbReference type="OrthoDB" id="844214at2"/>
<keyword evidence="3" id="KW-0645">Protease</keyword>
<dbReference type="SUPFAM" id="SSF53187">
    <property type="entry name" value="Zn-dependent exopeptidases"/>
    <property type="match status" value="1"/>
</dbReference>
<feature type="chain" id="PRO_5002641684" evidence="1">
    <location>
        <begin position="25"/>
        <end position="319"/>
    </location>
</feature>
<dbReference type="Proteomes" id="UP000004095">
    <property type="component" value="Unassembled WGS sequence"/>
</dbReference>
<reference evidence="3 4" key="1">
    <citation type="submission" date="2007-01" db="EMBL/GenBank/DDBJ databases">
        <authorList>
            <person name="Haygood M."/>
            <person name="Podell S."/>
            <person name="Anderson C."/>
            <person name="Hopkinson B."/>
            <person name="Roe K."/>
            <person name="Barbeau K."/>
            <person name="Gaasterland T."/>
            <person name="Ferriera S."/>
            <person name="Johnson J."/>
            <person name="Kravitz S."/>
            <person name="Beeson K."/>
            <person name="Sutton G."/>
            <person name="Rogers Y.-H."/>
            <person name="Friedman R."/>
            <person name="Frazier M."/>
            <person name="Venter J.C."/>
        </authorList>
    </citation>
    <scope>NUCLEOTIDE SEQUENCE [LARGE SCALE GENOMIC DNA]</scope>
    <source>
        <strain evidence="3 4">ATCC 23134</strain>
    </source>
</reference>
<dbReference type="GO" id="GO:0004177">
    <property type="term" value="F:aminopeptidase activity"/>
    <property type="evidence" value="ECO:0007669"/>
    <property type="project" value="UniProtKB-KW"/>
</dbReference>
<organism evidence="3 4">
    <name type="scientific">Microscilla marina ATCC 23134</name>
    <dbReference type="NCBI Taxonomy" id="313606"/>
    <lineage>
        <taxon>Bacteria</taxon>
        <taxon>Pseudomonadati</taxon>
        <taxon>Bacteroidota</taxon>
        <taxon>Cytophagia</taxon>
        <taxon>Cytophagales</taxon>
        <taxon>Microscillaceae</taxon>
        <taxon>Microscilla</taxon>
    </lineage>
</organism>
<dbReference type="PANTHER" id="PTHR12147">
    <property type="entry name" value="METALLOPEPTIDASE M28 FAMILY MEMBER"/>
    <property type="match status" value="1"/>
</dbReference>
<protein>
    <submittedName>
        <fullName evidence="3">Aminopeptidase</fullName>
    </submittedName>
</protein>
<evidence type="ECO:0000313" key="3">
    <source>
        <dbReference type="EMBL" id="EAY29217.1"/>
    </source>
</evidence>
<dbReference type="EMBL" id="AAWS01000012">
    <property type="protein sequence ID" value="EAY29217.1"/>
    <property type="molecule type" value="Genomic_DNA"/>
</dbReference>
<sequence>MKNLLQSKIAYLLVFCGLCSCAQAQKIKQKQVKIIISNLAADDMMGRKAGTKGEKKAAAFIAQEFTKAGVKPLPGFKNYYQKFTHQGLNMLNVLGVIPGKSKNKKTREEIVVFSAHYDHLGVRKGAKEDSIYNGADDDASGVTAVISLAHYFNKQGNNQRTLMFVAFTAEEIGLVGSTYFGKQLKKSQLAKIVAGINIEMVGKASKFGRKGAFITGYSYSNLGKILQENAQGTGFTFHPDPYKKYNLFQRSDNYALARHGIPAHTISSVDIANDKHYHQVSDEVDTLDIENLTDMIKAVALGVRSIVAGKDTPTRLKMK</sequence>
<dbReference type="Pfam" id="PF04389">
    <property type="entry name" value="Peptidase_M28"/>
    <property type="match status" value="1"/>
</dbReference>
<evidence type="ECO:0000256" key="1">
    <source>
        <dbReference type="SAM" id="SignalP"/>
    </source>
</evidence>
<accession>A1ZKJ1</accession>
<dbReference type="InterPro" id="IPR045175">
    <property type="entry name" value="M28_fam"/>
</dbReference>
<keyword evidence="3" id="KW-0378">Hydrolase</keyword>
<keyword evidence="3" id="KW-0031">Aminopeptidase</keyword>
<name>A1ZKJ1_MICM2</name>
<evidence type="ECO:0000313" key="4">
    <source>
        <dbReference type="Proteomes" id="UP000004095"/>
    </source>
</evidence>
<keyword evidence="1" id="KW-0732">Signal</keyword>
<evidence type="ECO:0000259" key="2">
    <source>
        <dbReference type="Pfam" id="PF04389"/>
    </source>
</evidence>
<dbReference type="GO" id="GO:0008235">
    <property type="term" value="F:metalloexopeptidase activity"/>
    <property type="evidence" value="ECO:0007669"/>
    <property type="project" value="InterPro"/>
</dbReference>
<dbReference type="InterPro" id="IPR007484">
    <property type="entry name" value="Peptidase_M28"/>
</dbReference>
<dbReference type="eggNOG" id="COG2234">
    <property type="taxonomic scope" value="Bacteria"/>
</dbReference>